<comment type="caution">
    <text evidence="6">The sequence shown here is derived from an EMBL/GenBank/DDBJ whole genome shotgun (WGS) entry which is preliminary data.</text>
</comment>
<dbReference type="PROSITE" id="PS50887">
    <property type="entry name" value="GGDEF"/>
    <property type="match status" value="1"/>
</dbReference>
<dbReference type="CDD" id="cd01949">
    <property type="entry name" value="GGDEF"/>
    <property type="match status" value="1"/>
</dbReference>
<proteinExistence type="predicted"/>
<dbReference type="SMART" id="SM00267">
    <property type="entry name" value="GGDEF"/>
    <property type="match status" value="1"/>
</dbReference>
<evidence type="ECO:0000256" key="1">
    <source>
        <dbReference type="ARBA" id="ARBA00012528"/>
    </source>
</evidence>
<evidence type="ECO:0000259" key="5">
    <source>
        <dbReference type="PROSITE" id="PS50887"/>
    </source>
</evidence>
<dbReference type="EC" id="2.7.7.65" evidence="1"/>
<name>A0ABU2A3B1_9BURK</name>
<dbReference type="InterPro" id="IPR043128">
    <property type="entry name" value="Rev_trsase/Diguanyl_cyclase"/>
</dbReference>
<dbReference type="NCBIfam" id="TIGR00254">
    <property type="entry name" value="GGDEF"/>
    <property type="match status" value="1"/>
</dbReference>
<dbReference type="Gene3D" id="3.30.70.270">
    <property type="match status" value="1"/>
</dbReference>
<dbReference type="InterPro" id="IPR050469">
    <property type="entry name" value="Diguanylate_Cyclase"/>
</dbReference>
<dbReference type="InterPro" id="IPR000160">
    <property type="entry name" value="GGDEF_dom"/>
</dbReference>
<dbReference type="PANTHER" id="PTHR45138">
    <property type="entry name" value="REGULATORY COMPONENTS OF SENSORY TRANSDUCTION SYSTEM"/>
    <property type="match status" value="1"/>
</dbReference>
<feature type="region of interest" description="Disordered" evidence="3">
    <location>
        <begin position="39"/>
        <end position="61"/>
    </location>
</feature>
<evidence type="ECO:0000313" key="7">
    <source>
        <dbReference type="Proteomes" id="UP001180825"/>
    </source>
</evidence>
<comment type="catalytic activity">
    <reaction evidence="2">
        <text>2 GTP = 3',3'-c-di-GMP + 2 diphosphate</text>
        <dbReference type="Rhea" id="RHEA:24898"/>
        <dbReference type="ChEBI" id="CHEBI:33019"/>
        <dbReference type="ChEBI" id="CHEBI:37565"/>
        <dbReference type="ChEBI" id="CHEBI:58805"/>
        <dbReference type="EC" id="2.7.7.65"/>
    </reaction>
</comment>
<evidence type="ECO:0000256" key="2">
    <source>
        <dbReference type="ARBA" id="ARBA00034247"/>
    </source>
</evidence>
<dbReference type="Pfam" id="PF00990">
    <property type="entry name" value="GGDEF"/>
    <property type="match status" value="1"/>
</dbReference>
<dbReference type="Proteomes" id="UP001180825">
    <property type="component" value="Unassembled WGS sequence"/>
</dbReference>
<dbReference type="RefSeq" id="WP_310325147.1">
    <property type="nucleotide sequence ID" value="NZ_JAVDXV010000001.1"/>
</dbReference>
<keyword evidence="7" id="KW-1185">Reference proteome</keyword>
<dbReference type="InterPro" id="IPR029787">
    <property type="entry name" value="Nucleotide_cyclase"/>
</dbReference>
<sequence>MGLRWRFEYSLLLLMLLSIAAVQFSEVLLQQARVITPGAPTLTEPMSDRSNGGNSEVRRGPSKGFELQCTLHERYRYPYCGIALRFDPQRLHGIDLSEVRRMRLWLDYQGPASTIKIQLRNASPAYGIPQGEQESAKYNHIEINASSIQDGMVEVDLHNFVVANWWMQQFHIAPHLGRPDFSNVIALEIVTGTEAPLGDYRFVLHKVEYDVQHLSTERWYLLIMSIWLGLALLYLFMRLVRLQTVVRTQRQQSQELHEINRVLNARSEQLVQMATTDALTGAFNRKGLEDVLQQALADWRTHQHPLGLVLIDIDHFKAVNDTHGHQTGDRVLAGLAELVRRHVRAQDLLGRWGGEEFLLVCRDTQLPQALGIAEKLRALIAGHDFGDGLRVTASFGVAAMDNGERPLEQVFAAADAALYRAKAEGRNLVIAEGALTG</sequence>
<gene>
    <name evidence="6" type="ORF">J2X21_000792</name>
</gene>
<feature type="transmembrane region" description="Helical" evidence="4">
    <location>
        <begin position="219"/>
        <end position="240"/>
    </location>
</feature>
<keyword evidence="4" id="KW-1133">Transmembrane helix</keyword>
<feature type="domain" description="GGDEF" evidence="5">
    <location>
        <begin position="304"/>
        <end position="434"/>
    </location>
</feature>
<organism evidence="6 7">
    <name type="scientific">Roseateles asaccharophilus</name>
    <dbReference type="NCBI Taxonomy" id="582607"/>
    <lineage>
        <taxon>Bacteria</taxon>
        <taxon>Pseudomonadati</taxon>
        <taxon>Pseudomonadota</taxon>
        <taxon>Betaproteobacteria</taxon>
        <taxon>Burkholderiales</taxon>
        <taxon>Sphaerotilaceae</taxon>
        <taxon>Roseateles</taxon>
    </lineage>
</organism>
<dbReference type="PANTHER" id="PTHR45138:SF9">
    <property type="entry name" value="DIGUANYLATE CYCLASE DGCM-RELATED"/>
    <property type="match status" value="1"/>
</dbReference>
<dbReference type="InterPro" id="IPR008979">
    <property type="entry name" value="Galactose-bd-like_sf"/>
</dbReference>
<keyword evidence="4" id="KW-0812">Transmembrane</keyword>
<evidence type="ECO:0000256" key="4">
    <source>
        <dbReference type="SAM" id="Phobius"/>
    </source>
</evidence>
<evidence type="ECO:0000256" key="3">
    <source>
        <dbReference type="SAM" id="MobiDB-lite"/>
    </source>
</evidence>
<dbReference type="SUPFAM" id="SSF55073">
    <property type="entry name" value="Nucleotide cyclase"/>
    <property type="match status" value="1"/>
</dbReference>
<dbReference type="SUPFAM" id="SSF49785">
    <property type="entry name" value="Galactose-binding domain-like"/>
    <property type="match status" value="1"/>
</dbReference>
<dbReference type="EMBL" id="JAVDXV010000001">
    <property type="protein sequence ID" value="MDR7331680.1"/>
    <property type="molecule type" value="Genomic_DNA"/>
</dbReference>
<protein>
    <recommendedName>
        <fullName evidence="1">diguanylate cyclase</fullName>
        <ecNumber evidence="1">2.7.7.65</ecNumber>
    </recommendedName>
</protein>
<evidence type="ECO:0000313" key="6">
    <source>
        <dbReference type="EMBL" id="MDR7331680.1"/>
    </source>
</evidence>
<reference evidence="6 7" key="1">
    <citation type="submission" date="2023-07" db="EMBL/GenBank/DDBJ databases">
        <title>Sorghum-associated microbial communities from plants grown in Nebraska, USA.</title>
        <authorList>
            <person name="Schachtman D."/>
        </authorList>
    </citation>
    <scope>NUCLEOTIDE SEQUENCE [LARGE SCALE GENOMIC DNA]</scope>
    <source>
        <strain evidence="6 7">BE316</strain>
    </source>
</reference>
<accession>A0ABU2A3B1</accession>
<keyword evidence="4" id="KW-0472">Membrane</keyword>